<dbReference type="AlphaFoldDB" id="A0A1J1I7V9"/>
<evidence type="ECO:0000313" key="2">
    <source>
        <dbReference type="Proteomes" id="UP000183832"/>
    </source>
</evidence>
<keyword evidence="2" id="KW-1185">Reference proteome</keyword>
<reference evidence="1 2" key="1">
    <citation type="submission" date="2015-04" db="EMBL/GenBank/DDBJ databases">
        <authorList>
            <person name="Syromyatnikov M.Y."/>
            <person name="Popov V.N."/>
        </authorList>
    </citation>
    <scope>NUCLEOTIDE SEQUENCE [LARGE SCALE GENOMIC DNA]</scope>
</reference>
<organism evidence="1 2">
    <name type="scientific">Clunio marinus</name>
    <dbReference type="NCBI Taxonomy" id="568069"/>
    <lineage>
        <taxon>Eukaryota</taxon>
        <taxon>Metazoa</taxon>
        <taxon>Ecdysozoa</taxon>
        <taxon>Arthropoda</taxon>
        <taxon>Hexapoda</taxon>
        <taxon>Insecta</taxon>
        <taxon>Pterygota</taxon>
        <taxon>Neoptera</taxon>
        <taxon>Endopterygota</taxon>
        <taxon>Diptera</taxon>
        <taxon>Nematocera</taxon>
        <taxon>Chironomoidea</taxon>
        <taxon>Chironomidae</taxon>
        <taxon>Clunio</taxon>
    </lineage>
</organism>
<dbReference type="Proteomes" id="UP000183832">
    <property type="component" value="Unassembled WGS sequence"/>
</dbReference>
<proteinExistence type="predicted"/>
<evidence type="ECO:0000313" key="1">
    <source>
        <dbReference type="EMBL" id="CRK96352.1"/>
    </source>
</evidence>
<gene>
    <name evidence="1" type="ORF">CLUMA_CG009769</name>
</gene>
<sequence>MGFIKQSCHYICLDSGEILKQIDVEEVYLKTSLLAKRFTRLFKSRLRILSYQTISSHDHCSRLE</sequence>
<name>A0A1J1I7V9_9DIPT</name>
<dbReference type="EMBL" id="CVRI01000043">
    <property type="protein sequence ID" value="CRK96352.1"/>
    <property type="molecule type" value="Genomic_DNA"/>
</dbReference>
<accession>A0A1J1I7V9</accession>
<protein>
    <submittedName>
        <fullName evidence="1">CLUMA_CG009769, isoform A</fullName>
    </submittedName>
</protein>